<dbReference type="RefSeq" id="WP_390276935.1">
    <property type="nucleotide sequence ID" value="NZ_JBHRYH010000009.1"/>
</dbReference>
<keyword evidence="2" id="KW-1185">Reference proteome</keyword>
<dbReference type="EC" id="4.3.1.12" evidence="1"/>
<dbReference type="Pfam" id="PF02423">
    <property type="entry name" value="OCD_Mu_crystall"/>
    <property type="match status" value="1"/>
</dbReference>
<evidence type="ECO:0000313" key="2">
    <source>
        <dbReference type="Proteomes" id="UP001595636"/>
    </source>
</evidence>
<dbReference type="Proteomes" id="UP001595636">
    <property type="component" value="Unassembled WGS sequence"/>
</dbReference>
<dbReference type="InterPro" id="IPR023401">
    <property type="entry name" value="ODC_N"/>
</dbReference>
<gene>
    <name evidence="1" type="ORF">ACFOKJ_04535</name>
</gene>
<dbReference type="PIRSF" id="PIRSF001439">
    <property type="entry name" value="CryM"/>
    <property type="match status" value="1"/>
</dbReference>
<dbReference type="InterPro" id="IPR036291">
    <property type="entry name" value="NAD(P)-bd_dom_sf"/>
</dbReference>
<organism evidence="1 2">
    <name type="scientific">Vogesella amnigena</name>
    <dbReference type="NCBI Taxonomy" id="1507449"/>
    <lineage>
        <taxon>Bacteria</taxon>
        <taxon>Pseudomonadati</taxon>
        <taxon>Pseudomonadota</taxon>
        <taxon>Betaproteobacteria</taxon>
        <taxon>Neisseriales</taxon>
        <taxon>Chromobacteriaceae</taxon>
        <taxon>Vogesella</taxon>
    </lineage>
</organism>
<evidence type="ECO:0000313" key="1">
    <source>
        <dbReference type="EMBL" id="MFC3625416.1"/>
    </source>
</evidence>
<dbReference type="PANTHER" id="PTHR13812">
    <property type="entry name" value="KETIMINE REDUCTASE MU-CRYSTALLIN"/>
    <property type="match status" value="1"/>
</dbReference>
<sequence length="300" mass="32345">MDIYTSKQIMQAFRPERAAALLREGLIAYAAGRMQLPPMQRIHFDAVAADCVVKSGYLEGDKVFVVKVWSGFEHNAEQGLDSRHGMLLVCSARTGEPQALLLDKGWLTAQRTALTGRLVAEAMAPPTVDAIGLLGCGQQAQLQLEALASVQTCRQIWVWGRNLQRLQAFCEPFAARGYRMRPTLDARQLAEACQLIVCCTPARQPLLQAEWIAAGTHITAVGADRSGRQELAAGLVARADALVADCAAQVLEYGEFSHALNAGLIRHEQVAELGDVLAGRQPGRRAASDITIASLSGFAA</sequence>
<reference evidence="2" key="1">
    <citation type="journal article" date="2019" name="Int. J. Syst. Evol. Microbiol.">
        <title>The Global Catalogue of Microorganisms (GCM) 10K type strain sequencing project: providing services to taxonomists for standard genome sequencing and annotation.</title>
        <authorList>
            <consortium name="The Broad Institute Genomics Platform"/>
            <consortium name="The Broad Institute Genome Sequencing Center for Infectious Disease"/>
            <person name="Wu L."/>
            <person name="Ma J."/>
        </authorList>
    </citation>
    <scope>NUCLEOTIDE SEQUENCE [LARGE SCALE GENOMIC DNA]</scope>
    <source>
        <strain evidence="2">KCTC 42195</strain>
    </source>
</reference>
<dbReference type="PANTHER" id="PTHR13812:SF19">
    <property type="entry name" value="KETIMINE REDUCTASE MU-CRYSTALLIN"/>
    <property type="match status" value="1"/>
</dbReference>
<dbReference type="EMBL" id="JBHRYH010000009">
    <property type="protein sequence ID" value="MFC3625416.1"/>
    <property type="molecule type" value="Genomic_DNA"/>
</dbReference>
<dbReference type="Gene3D" id="3.40.50.720">
    <property type="entry name" value="NAD(P)-binding Rossmann-like Domain"/>
    <property type="match status" value="1"/>
</dbReference>
<dbReference type="InterPro" id="IPR003462">
    <property type="entry name" value="ODC_Mu_crystall"/>
</dbReference>
<protein>
    <submittedName>
        <fullName evidence="1">Ornithine cyclodeaminase family protein</fullName>
        <ecNumber evidence="1">4.3.1.12</ecNumber>
    </submittedName>
</protein>
<proteinExistence type="predicted"/>
<accession>A0ABV7TRP7</accession>
<comment type="caution">
    <text evidence="1">The sequence shown here is derived from an EMBL/GenBank/DDBJ whole genome shotgun (WGS) entry which is preliminary data.</text>
</comment>
<dbReference type="Gene3D" id="3.30.1780.10">
    <property type="entry name" value="ornithine cyclodeaminase, domain 1"/>
    <property type="match status" value="1"/>
</dbReference>
<keyword evidence="1" id="KW-0456">Lyase</keyword>
<dbReference type="SUPFAM" id="SSF51735">
    <property type="entry name" value="NAD(P)-binding Rossmann-fold domains"/>
    <property type="match status" value="1"/>
</dbReference>
<dbReference type="GO" id="GO:0008473">
    <property type="term" value="F:ornithine cyclodeaminase activity"/>
    <property type="evidence" value="ECO:0007669"/>
    <property type="project" value="UniProtKB-EC"/>
</dbReference>
<name>A0ABV7TRP7_9NEIS</name>